<evidence type="ECO:0008006" key="4">
    <source>
        <dbReference type="Google" id="ProtNLM"/>
    </source>
</evidence>
<reference evidence="2 3" key="1">
    <citation type="submission" date="2021-03" db="EMBL/GenBank/DDBJ databases">
        <title>Genomic Encyclopedia of Type Strains, Phase IV (KMG-IV): sequencing the most valuable type-strain genomes for metagenomic binning, comparative biology and taxonomic classification.</title>
        <authorList>
            <person name="Goeker M."/>
        </authorList>
    </citation>
    <scope>NUCLEOTIDE SEQUENCE [LARGE SCALE GENOMIC DNA]</scope>
    <source>
        <strain evidence="2 3">DSM 26048</strain>
    </source>
</reference>
<accession>A0ABS4J7L6</accession>
<protein>
    <recommendedName>
        <fullName evidence="4">Tyrosine protein kinase</fullName>
    </recommendedName>
</protein>
<evidence type="ECO:0000256" key="1">
    <source>
        <dbReference type="SAM" id="MobiDB-lite"/>
    </source>
</evidence>
<proteinExistence type="predicted"/>
<dbReference type="EMBL" id="JAGGLB010000039">
    <property type="protein sequence ID" value="MBP1995805.1"/>
    <property type="molecule type" value="Genomic_DNA"/>
</dbReference>
<feature type="compositionally biased region" description="Polar residues" evidence="1">
    <location>
        <begin position="166"/>
        <end position="182"/>
    </location>
</feature>
<gene>
    <name evidence="2" type="ORF">J2Z66_007447</name>
</gene>
<comment type="caution">
    <text evidence="2">The sequence shown here is derived from an EMBL/GenBank/DDBJ whole genome shotgun (WGS) entry which is preliminary data.</text>
</comment>
<organism evidence="2 3">
    <name type="scientific">Paenibacillus eucommiae</name>
    <dbReference type="NCBI Taxonomy" id="1355755"/>
    <lineage>
        <taxon>Bacteria</taxon>
        <taxon>Bacillati</taxon>
        <taxon>Bacillota</taxon>
        <taxon>Bacilli</taxon>
        <taxon>Bacillales</taxon>
        <taxon>Paenibacillaceae</taxon>
        <taxon>Paenibacillus</taxon>
    </lineage>
</organism>
<feature type="region of interest" description="Disordered" evidence="1">
    <location>
        <begin position="140"/>
        <end position="182"/>
    </location>
</feature>
<feature type="compositionally biased region" description="Basic residues" evidence="1">
    <location>
        <begin position="140"/>
        <end position="151"/>
    </location>
</feature>
<dbReference type="Proteomes" id="UP001519287">
    <property type="component" value="Unassembled WGS sequence"/>
</dbReference>
<keyword evidence="3" id="KW-1185">Reference proteome</keyword>
<name>A0ABS4J7L6_9BACL</name>
<sequence>MNSNRTMLDSEQDAYIRSFTSPPAGGFGGYPGLGGDSFAELSQGIPQGFPQGVSGLPVPYEGGTALGTGASTGSGILNGLNFNQIKGFVERMGGVEGIVGTMTKVQKVMSSFQQMAPMLKVLFNSFTGGKAKTAEKFRYGKLPKRRRKRSTKPGANRRPYSKGKGLSTNKRITTNKTIGRRR</sequence>
<evidence type="ECO:0000313" key="3">
    <source>
        <dbReference type="Proteomes" id="UP001519287"/>
    </source>
</evidence>
<dbReference type="RefSeq" id="WP_209977653.1">
    <property type="nucleotide sequence ID" value="NZ_JAGGLB010000039.1"/>
</dbReference>
<evidence type="ECO:0000313" key="2">
    <source>
        <dbReference type="EMBL" id="MBP1995805.1"/>
    </source>
</evidence>